<dbReference type="RefSeq" id="WP_147869840.1">
    <property type="nucleotide sequence ID" value="NZ_CP036264.1"/>
</dbReference>
<dbReference type="KEGG" id="smam:Mal15_47040"/>
<keyword evidence="2" id="KW-1185">Reference proteome</keyword>
<gene>
    <name evidence="1" type="ORF">Mal15_47040</name>
</gene>
<dbReference type="Proteomes" id="UP000321353">
    <property type="component" value="Chromosome"/>
</dbReference>
<name>A0A5B9MH84_9BACT</name>
<dbReference type="AlphaFoldDB" id="A0A5B9MH84"/>
<proteinExistence type="predicted"/>
<organism evidence="1 2">
    <name type="scientific">Stieleria maiorica</name>
    <dbReference type="NCBI Taxonomy" id="2795974"/>
    <lineage>
        <taxon>Bacteria</taxon>
        <taxon>Pseudomonadati</taxon>
        <taxon>Planctomycetota</taxon>
        <taxon>Planctomycetia</taxon>
        <taxon>Pirellulales</taxon>
        <taxon>Pirellulaceae</taxon>
        <taxon>Stieleria</taxon>
    </lineage>
</organism>
<accession>A0A5B9MH84</accession>
<dbReference type="EMBL" id="CP036264">
    <property type="protein sequence ID" value="QEG00633.1"/>
    <property type="molecule type" value="Genomic_DNA"/>
</dbReference>
<sequence length="76" mass="8520">MTRDEFDHDRRQWLVRVGRYALLGGMSVLTLNLLRRANNLGCVQLTSPCQTCGLFKKCGLPKADQARQPAMEGEPS</sequence>
<evidence type="ECO:0000313" key="1">
    <source>
        <dbReference type="EMBL" id="QEG00633.1"/>
    </source>
</evidence>
<reference evidence="1 2" key="1">
    <citation type="submission" date="2019-02" db="EMBL/GenBank/DDBJ databases">
        <title>Planctomycetal bacteria perform biofilm scaping via a novel small molecule.</title>
        <authorList>
            <person name="Jeske O."/>
            <person name="Boedeker C."/>
            <person name="Wiegand S."/>
            <person name="Breitling P."/>
            <person name="Kallscheuer N."/>
            <person name="Jogler M."/>
            <person name="Rohde M."/>
            <person name="Petersen J."/>
            <person name="Medema M.H."/>
            <person name="Surup F."/>
            <person name="Jogler C."/>
        </authorList>
    </citation>
    <scope>NUCLEOTIDE SEQUENCE [LARGE SCALE GENOMIC DNA]</scope>
    <source>
        <strain evidence="1 2">Mal15</strain>
    </source>
</reference>
<protein>
    <submittedName>
        <fullName evidence="1">Uncharacterized protein</fullName>
    </submittedName>
</protein>
<evidence type="ECO:0000313" key="2">
    <source>
        <dbReference type="Proteomes" id="UP000321353"/>
    </source>
</evidence>